<protein>
    <submittedName>
        <fullName evidence="1">Uncharacterized protein</fullName>
    </submittedName>
</protein>
<dbReference type="AlphaFoldDB" id="A0A4Z2DZC4"/>
<dbReference type="OrthoDB" id="1937899at2759"/>
<dbReference type="EMBL" id="SRLO01025403">
    <property type="protein sequence ID" value="TNN21876.1"/>
    <property type="molecule type" value="Genomic_DNA"/>
</dbReference>
<organism evidence="1 2">
    <name type="scientific">Liparis tanakae</name>
    <name type="common">Tanaka's snailfish</name>
    <dbReference type="NCBI Taxonomy" id="230148"/>
    <lineage>
        <taxon>Eukaryota</taxon>
        <taxon>Metazoa</taxon>
        <taxon>Chordata</taxon>
        <taxon>Craniata</taxon>
        <taxon>Vertebrata</taxon>
        <taxon>Euteleostomi</taxon>
        <taxon>Actinopterygii</taxon>
        <taxon>Neopterygii</taxon>
        <taxon>Teleostei</taxon>
        <taxon>Neoteleostei</taxon>
        <taxon>Acanthomorphata</taxon>
        <taxon>Eupercaria</taxon>
        <taxon>Perciformes</taxon>
        <taxon>Cottioidei</taxon>
        <taxon>Cottales</taxon>
        <taxon>Liparidae</taxon>
        <taxon>Liparis</taxon>
    </lineage>
</organism>
<evidence type="ECO:0000313" key="2">
    <source>
        <dbReference type="Proteomes" id="UP000314294"/>
    </source>
</evidence>
<proteinExistence type="predicted"/>
<accession>A0A4Z2DZC4</accession>
<gene>
    <name evidence="1" type="ORF">EYF80_068012</name>
</gene>
<sequence length="51" mass="5727">MKYNPKYKGQWSFDALISFVQAVPKAENDFAKLFPKIAALALQLPAAVRMV</sequence>
<keyword evidence="2" id="KW-1185">Reference proteome</keyword>
<reference evidence="1 2" key="1">
    <citation type="submission" date="2019-03" db="EMBL/GenBank/DDBJ databases">
        <title>First draft genome of Liparis tanakae, snailfish: a comprehensive survey of snailfish specific genes.</title>
        <authorList>
            <person name="Kim W."/>
            <person name="Song I."/>
            <person name="Jeong J.-H."/>
            <person name="Kim D."/>
            <person name="Kim S."/>
            <person name="Ryu S."/>
            <person name="Song J.Y."/>
            <person name="Lee S.K."/>
        </authorList>
    </citation>
    <scope>NUCLEOTIDE SEQUENCE [LARGE SCALE GENOMIC DNA]</scope>
    <source>
        <tissue evidence="1">Muscle</tissue>
    </source>
</reference>
<comment type="caution">
    <text evidence="1">The sequence shown here is derived from an EMBL/GenBank/DDBJ whole genome shotgun (WGS) entry which is preliminary data.</text>
</comment>
<dbReference type="Proteomes" id="UP000314294">
    <property type="component" value="Unassembled WGS sequence"/>
</dbReference>
<evidence type="ECO:0000313" key="1">
    <source>
        <dbReference type="EMBL" id="TNN21876.1"/>
    </source>
</evidence>
<name>A0A4Z2DZC4_9TELE</name>